<keyword evidence="2" id="KW-0597">Phosphoprotein</keyword>
<dbReference type="Gene3D" id="3.60.40.10">
    <property type="entry name" value="PPM-type phosphatase domain"/>
    <property type="match status" value="1"/>
</dbReference>
<dbReference type="RefSeq" id="WP_209767667.1">
    <property type="nucleotide sequence ID" value="NZ_JAGINP010000012.1"/>
</dbReference>
<dbReference type="InterPro" id="IPR052016">
    <property type="entry name" value="Bact_Sigma-Reg"/>
</dbReference>
<dbReference type="InterPro" id="IPR001932">
    <property type="entry name" value="PPM-type_phosphatase-like_dom"/>
</dbReference>
<accession>A0ABS4SMF7</accession>
<feature type="domain" description="Response regulatory" evidence="4">
    <location>
        <begin position="12"/>
        <end position="129"/>
    </location>
</feature>
<sequence>MTQSTNGSRNERLLVVEDDPFSQELIALYLRKAGFHDITAATDGRQAVDLAKAAHYDLVLLDLNLPRISGTDVLRRLKKEGHLTNTPVVVISSLTNMEETVQCLDLGAEDYLPKPFNVRLLEGRVNDCLERHRLRREAQAAAAREERDRKAARALLGAMATASLPPQAPDFPCDCALGHDPAPTIGGDLVELFRTADGRVAFLAATAGSEGVSATLAVARVRTLVRAAVEDAALTGGRAEPDAVLQRVNAALFADPEGGEQDGAPAGTVAALFGLFDPQSGAVQIANAGFSDPLALGPARGVAPVSAPRGRPLGAYAEAVYTTHPLQVNVGETLLVLTDGFAETTDASAAQLGENRLRKRLDALLSATPAQLIDALRKEAEDFAGATPQSKDRSALALHRPRG</sequence>
<reference evidence="5 6" key="1">
    <citation type="submission" date="2021-03" db="EMBL/GenBank/DDBJ databases">
        <title>Genomic Encyclopedia of Type Strains, Phase III (KMG-III): the genomes of soil and plant-associated and newly described type strains.</title>
        <authorList>
            <person name="Whitman W."/>
        </authorList>
    </citation>
    <scope>NUCLEOTIDE SEQUENCE [LARGE SCALE GENOMIC DNA]</scope>
    <source>
        <strain evidence="5 6">IMMIB AFH-6</strain>
    </source>
</reference>
<dbReference type="Gene3D" id="3.40.50.2300">
    <property type="match status" value="1"/>
</dbReference>
<evidence type="ECO:0000259" key="4">
    <source>
        <dbReference type="PROSITE" id="PS50110"/>
    </source>
</evidence>
<dbReference type="InterPro" id="IPR001789">
    <property type="entry name" value="Sig_transdc_resp-reg_receiver"/>
</dbReference>
<dbReference type="PROSITE" id="PS50110">
    <property type="entry name" value="RESPONSE_REGULATORY"/>
    <property type="match status" value="1"/>
</dbReference>
<dbReference type="Pfam" id="PF00072">
    <property type="entry name" value="Response_reg"/>
    <property type="match status" value="1"/>
</dbReference>
<evidence type="ECO:0000256" key="1">
    <source>
        <dbReference type="ARBA" id="ARBA00022801"/>
    </source>
</evidence>
<dbReference type="Pfam" id="PF07228">
    <property type="entry name" value="SpoIIE"/>
    <property type="match status" value="1"/>
</dbReference>
<dbReference type="EMBL" id="JAGINP010000012">
    <property type="protein sequence ID" value="MBP2293744.1"/>
    <property type="molecule type" value="Genomic_DNA"/>
</dbReference>
<evidence type="ECO:0000256" key="3">
    <source>
        <dbReference type="SAM" id="MobiDB-lite"/>
    </source>
</evidence>
<dbReference type="GO" id="GO:0016787">
    <property type="term" value="F:hydrolase activity"/>
    <property type="evidence" value="ECO:0007669"/>
    <property type="project" value="UniProtKB-KW"/>
</dbReference>
<dbReference type="Proteomes" id="UP000781958">
    <property type="component" value="Unassembled WGS sequence"/>
</dbReference>
<organism evidence="5 6">
    <name type="scientific">Azospirillum rugosum</name>
    <dbReference type="NCBI Taxonomy" id="416170"/>
    <lineage>
        <taxon>Bacteria</taxon>
        <taxon>Pseudomonadati</taxon>
        <taxon>Pseudomonadota</taxon>
        <taxon>Alphaproteobacteria</taxon>
        <taxon>Rhodospirillales</taxon>
        <taxon>Azospirillaceae</taxon>
        <taxon>Azospirillum</taxon>
    </lineage>
</organism>
<feature type="modified residue" description="4-aspartylphosphate" evidence="2">
    <location>
        <position position="62"/>
    </location>
</feature>
<protein>
    <submittedName>
        <fullName evidence="5">Sigma-B regulation protein RsbU (Phosphoserine phosphatase)</fullName>
        <ecNumber evidence="5">3.1.3.3</ecNumber>
    </submittedName>
</protein>
<name>A0ABS4SMF7_9PROT</name>
<keyword evidence="6" id="KW-1185">Reference proteome</keyword>
<evidence type="ECO:0000256" key="2">
    <source>
        <dbReference type="PROSITE-ProRule" id="PRU00169"/>
    </source>
</evidence>
<dbReference type="EC" id="3.1.3.3" evidence="5"/>
<dbReference type="PANTHER" id="PTHR43156">
    <property type="entry name" value="STAGE II SPORULATION PROTEIN E-RELATED"/>
    <property type="match status" value="1"/>
</dbReference>
<gene>
    <name evidence="5" type="ORF">J2851_003528</name>
</gene>
<dbReference type="SUPFAM" id="SSF52172">
    <property type="entry name" value="CheY-like"/>
    <property type="match status" value="1"/>
</dbReference>
<feature type="region of interest" description="Disordered" evidence="3">
    <location>
        <begin position="383"/>
        <end position="403"/>
    </location>
</feature>
<evidence type="ECO:0000313" key="6">
    <source>
        <dbReference type="Proteomes" id="UP000781958"/>
    </source>
</evidence>
<dbReference type="SMART" id="SM00448">
    <property type="entry name" value="REC"/>
    <property type="match status" value="1"/>
</dbReference>
<dbReference type="SMART" id="SM00331">
    <property type="entry name" value="PP2C_SIG"/>
    <property type="match status" value="1"/>
</dbReference>
<evidence type="ECO:0000313" key="5">
    <source>
        <dbReference type="EMBL" id="MBP2293744.1"/>
    </source>
</evidence>
<dbReference type="InterPro" id="IPR011006">
    <property type="entry name" value="CheY-like_superfamily"/>
</dbReference>
<dbReference type="PANTHER" id="PTHR43156:SF2">
    <property type="entry name" value="STAGE II SPORULATION PROTEIN E"/>
    <property type="match status" value="1"/>
</dbReference>
<dbReference type="InterPro" id="IPR036457">
    <property type="entry name" value="PPM-type-like_dom_sf"/>
</dbReference>
<proteinExistence type="predicted"/>
<comment type="caution">
    <text evidence="5">The sequence shown here is derived from an EMBL/GenBank/DDBJ whole genome shotgun (WGS) entry which is preliminary data.</text>
</comment>
<keyword evidence="1 5" id="KW-0378">Hydrolase</keyword>
<dbReference type="CDD" id="cd17574">
    <property type="entry name" value="REC_OmpR"/>
    <property type="match status" value="1"/>
</dbReference>